<dbReference type="GO" id="GO:0006281">
    <property type="term" value="P:DNA repair"/>
    <property type="evidence" value="ECO:0007669"/>
    <property type="project" value="InterPro"/>
</dbReference>
<accession>A0A2T0FKP7</accession>
<dbReference type="GO" id="GO:0003887">
    <property type="term" value="F:DNA-directed DNA polymerase activity"/>
    <property type="evidence" value="ECO:0007669"/>
    <property type="project" value="TreeGrafter"/>
</dbReference>
<dbReference type="OrthoDB" id="447129at2759"/>
<evidence type="ECO:0000259" key="1">
    <source>
        <dbReference type="PROSITE" id="PS50173"/>
    </source>
</evidence>
<dbReference type="Gene3D" id="3.40.1170.60">
    <property type="match status" value="1"/>
</dbReference>
<dbReference type="InterPro" id="IPR043502">
    <property type="entry name" value="DNA/RNA_pol_sf"/>
</dbReference>
<comment type="caution">
    <text evidence="2">The sequence shown here is derived from an EMBL/GenBank/DDBJ whole genome shotgun (WGS) entry which is preliminary data.</text>
</comment>
<dbReference type="Gene3D" id="3.30.70.270">
    <property type="match status" value="1"/>
</dbReference>
<dbReference type="Proteomes" id="UP000238350">
    <property type="component" value="Unassembled WGS sequence"/>
</dbReference>
<dbReference type="GO" id="GO:0019985">
    <property type="term" value="P:translesion synthesis"/>
    <property type="evidence" value="ECO:0007669"/>
    <property type="project" value="TreeGrafter"/>
</dbReference>
<organism evidence="2 3">
    <name type="scientific">Wickerhamiella sorbophila</name>
    <dbReference type="NCBI Taxonomy" id="45607"/>
    <lineage>
        <taxon>Eukaryota</taxon>
        <taxon>Fungi</taxon>
        <taxon>Dikarya</taxon>
        <taxon>Ascomycota</taxon>
        <taxon>Saccharomycotina</taxon>
        <taxon>Dipodascomycetes</taxon>
        <taxon>Dipodascales</taxon>
        <taxon>Trichomonascaceae</taxon>
        <taxon>Wickerhamiella</taxon>
    </lineage>
</organism>
<evidence type="ECO:0000313" key="3">
    <source>
        <dbReference type="Proteomes" id="UP000238350"/>
    </source>
</evidence>
<dbReference type="PROSITE" id="PS50173">
    <property type="entry name" value="UMUC"/>
    <property type="match status" value="1"/>
</dbReference>
<dbReference type="PANTHER" id="PTHR46404:SF1">
    <property type="entry name" value="DNA POLYMERASE IOTA"/>
    <property type="match status" value="1"/>
</dbReference>
<gene>
    <name evidence="2" type="ORF">B9G98_03178</name>
</gene>
<protein>
    <submittedName>
        <fullName evidence="2">DNA polymerase iota</fullName>
    </submittedName>
</protein>
<evidence type="ECO:0000313" key="2">
    <source>
        <dbReference type="EMBL" id="PRT55558.1"/>
    </source>
</evidence>
<proteinExistence type="predicted"/>
<name>A0A2T0FKP7_9ASCO</name>
<dbReference type="InterPro" id="IPR001126">
    <property type="entry name" value="UmuC"/>
</dbReference>
<dbReference type="EMBL" id="NDIQ01000021">
    <property type="protein sequence ID" value="PRT55558.1"/>
    <property type="molecule type" value="Genomic_DNA"/>
</dbReference>
<dbReference type="GeneID" id="36516926"/>
<dbReference type="Pfam" id="PF00817">
    <property type="entry name" value="IMS"/>
    <property type="match status" value="1"/>
</dbReference>
<feature type="domain" description="UmuC" evidence="1">
    <location>
        <begin position="3"/>
        <end position="243"/>
    </location>
</feature>
<dbReference type="RefSeq" id="XP_024665503.1">
    <property type="nucleotide sequence ID" value="XM_024809735.1"/>
</dbReference>
<dbReference type="AlphaFoldDB" id="A0A2T0FKP7"/>
<dbReference type="SUPFAM" id="SSF56672">
    <property type="entry name" value="DNA/RNA polymerases"/>
    <property type="match status" value="1"/>
</dbReference>
<dbReference type="PANTHER" id="PTHR46404">
    <property type="entry name" value="DNA POLYMERASE IOTA"/>
    <property type="match status" value="1"/>
</dbReference>
<sequence length="409" mass="45835">MVYLSIDLDAFYCAVEEHYDLSLQGEPFCVYQKQVVCTLSYAARALGIKKLANAQQVRAAYPTMRMINGESLSRYRAAGVMLLNWLRAIVKSPIERLGLEEMRCDVSAAVSRCIDGMKVQQLPVGELPDEAADGINVQFWDTDIELGDFFFGFNGKTVPPGFDRYARGRDNLEYYLAGHMAQYIQEKMRLDTGYSCSIGVGSSISLAKMVCGANKPGGVSVLWPGHEQVFMDVQPLSRLPGFGSKSRAALAGHGYEASWTVKDMHENIDEPQFLRILPKELWDLTWCKEQTRLTNWTRPSQISVEETWPAPLPLSQIPIELDKLLDSLISQAKIDIVQDGVWLVHPSHVRVAVIRYGEPSRQSRSQRLTLQPDSSQFAKQVSRTALRLATEVAKSPIRLLNIAFIFPSS</sequence>
<dbReference type="InterPro" id="IPR043128">
    <property type="entry name" value="Rev_trsase/Diguanyl_cyclase"/>
</dbReference>
<keyword evidence="3" id="KW-1185">Reference proteome</keyword>
<reference evidence="2 3" key="1">
    <citation type="submission" date="2017-04" db="EMBL/GenBank/DDBJ databases">
        <title>Genome sequencing of [Candida] sorbophila.</title>
        <authorList>
            <person name="Ahn J.O."/>
        </authorList>
    </citation>
    <scope>NUCLEOTIDE SEQUENCE [LARGE SCALE GENOMIC DNA]</scope>
    <source>
        <strain evidence="2 3">DS02</strain>
    </source>
</reference>
<dbReference type="STRING" id="45607.A0A2T0FKP7"/>